<reference evidence="3 4" key="1">
    <citation type="submission" date="2017-06" db="EMBL/GenBank/DDBJ databases">
        <authorList>
            <person name="Kim H.J."/>
            <person name="Triplett B.A."/>
        </authorList>
    </citation>
    <scope>NUCLEOTIDE SEQUENCE [LARGE SCALE GENOMIC DNA]</scope>
    <source>
        <strain evidence="3 4">CGMCC 4.2132</strain>
    </source>
</reference>
<protein>
    <submittedName>
        <fullName evidence="3">DNA-binding transcriptional regulator, MerR family</fullName>
    </submittedName>
</protein>
<dbReference type="OrthoDB" id="7849865at2"/>
<dbReference type="GO" id="GO:0003700">
    <property type="term" value="F:DNA-binding transcription factor activity"/>
    <property type="evidence" value="ECO:0007669"/>
    <property type="project" value="InterPro"/>
</dbReference>
<keyword evidence="4" id="KW-1185">Reference proteome</keyword>
<dbReference type="InterPro" id="IPR029442">
    <property type="entry name" value="GyrI-like"/>
</dbReference>
<gene>
    <name evidence="3" type="ORF">SAMN05216276_10209</name>
</gene>
<dbReference type="SUPFAM" id="SSF46955">
    <property type="entry name" value="Putative DNA-binding domain"/>
    <property type="match status" value="1"/>
</dbReference>
<dbReference type="AlphaFoldDB" id="A0A239IKL4"/>
<evidence type="ECO:0000259" key="2">
    <source>
        <dbReference type="PROSITE" id="PS50937"/>
    </source>
</evidence>
<dbReference type="Pfam" id="PF06445">
    <property type="entry name" value="GyrI-like"/>
    <property type="match status" value="1"/>
</dbReference>
<sequence length="308" mass="34145">MTSGGLSEWASPRDWKITDEAGYRSPGPFGRRSREKEMPAQLTIGEFSVMSQLSKKALRHYHELGLLEPAHIDAFNGYRHYDTSQLRTAQIIRRFRTLGMSVPDIRAVLATDDVDRRNQIIGAHLRRMETHLRETREAVGSLRELLEPTGRPIGVEFRSVPATRAWAITATVATPDFGDWYRGALREIRSALNAGRHTPSGPAGGLYAPELFGDEIGEATVFIPSSATSGATGRVMIVEIPEAELAVTVHRGTHADVDRTYGALGSYVAERLLSVDGPVRENYLAPEDDPHGELLTEICWPIFRTTTR</sequence>
<dbReference type="Pfam" id="PF13411">
    <property type="entry name" value="MerR_1"/>
    <property type="match status" value="1"/>
</dbReference>
<proteinExistence type="predicted"/>
<dbReference type="CDD" id="cd01107">
    <property type="entry name" value="HTH_BmrR"/>
    <property type="match status" value="1"/>
</dbReference>
<dbReference type="InterPro" id="IPR047057">
    <property type="entry name" value="MerR_fam"/>
</dbReference>
<name>A0A239IKL4_9ACTN</name>
<accession>A0A239IKL4</accession>
<dbReference type="InterPro" id="IPR000551">
    <property type="entry name" value="MerR-type_HTH_dom"/>
</dbReference>
<dbReference type="SUPFAM" id="SSF55136">
    <property type="entry name" value="Probable bacterial effector-binding domain"/>
    <property type="match status" value="1"/>
</dbReference>
<feature type="domain" description="HTH merR-type" evidence="2">
    <location>
        <begin position="41"/>
        <end position="111"/>
    </location>
</feature>
<dbReference type="InterPro" id="IPR010499">
    <property type="entry name" value="AraC_E-bd"/>
</dbReference>
<keyword evidence="1 3" id="KW-0238">DNA-binding</keyword>
<dbReference type="InterPro" id="IPR009061">
    <property type="entry name" value="DNA-bd_dom_put_sf"/>
</dbReference>
<dbReference type="PANTHER" id="PTHR30204">
    <property type="entry name" value="REDOX-CYCLING DRUG-SENSING TRANSCRIPTIONAL ACTIVATOR SOXR"/>
    <property type="match status" value="1"/>
</dbReference>
<dbReference type="Gene3D" id="1.10.1660.10">
    <property type="match status" value="1"/>
</dbReference>
<evidence type="ECO:0000256" key="1">
    <source>
        <dbReference type="ARBA" id="ARBA00023125"/>
    </source>
</evidence>
<organism evidence="3 4">
    <name type="scientific">Streptosporangium subroseum</name>
    <dbReference type="NCBI Taxonomy" id="106412"/>
    <lineage>
        <taxon>Bacteria</taxon>
        <taxon>Bacillati</taxon>
        <taxon>Actinomycetota</taxon>
        <taxon>Actinomycetes</taxon>
        <taxon>Streptosporangiales</taxon>
        <taxon>Streptosporangiaceae</taxon>
        <taxon>Streptosporangium</taxon>
    </lineage>
</organism>
<dbReference type="PANTHER" id="PTHR30204:SF97">
    <property type="entry name" value="MERR FAMILY REGULATORY PROTEIN"/>
    <property type="match status" value="1"/>
</dbReference>
<evidence type="ECO:0000313" key="3">
    <source>
        <dbReference type="EMBL" id="SNS94306.1"/>
    </source>
</evidence>
<evidence type="ECO:0000313" key="4">
    <source>
        <dbReference type="Proteomes" id="UP000198282"/>
    </source>
</evidence>
<dbReference type="SMART" id="SM00422">
    <property type="entry name" value="HTH_MERR"/>
    <property type="match status" value="1"/>
</dbReference>
<dbReference type="EMBL" id="FZOD01000020">
    <property type="protein sequence ID" value="SNS94306.1"/>
    <property type="molecule type" value="Genomic_DNA"/>
</dbReference>
<dbReference type="SMART" id="SM00871">
    <property type="entry name" value="AraC_E_bind"/>
    <property type="match status" value="1"/>
</dbReference>
<dbReference type="InterPro" id="IPR011256">
    <property type="entry name" value="Reg_factor_effector_dom_sf"/>
</dbReference>
<dbReference type="GO" id="GO:0003677">
    <property type="term" value="F:DNA binding"/>
    <property type="evidence" value="ECO:0007669"/>
    <property type="project" value="UniProtKB-KW"/>
</dbReference>
<dbReference type="Gene3D" id="3.20.80.10">
    <property type="entry name" value="Regulatory factor, effector binding domain"/>
    <property type="match status" value="1"/>
</dbReference>
<dbReference type="RefSeq" id="WP_089209024.1">
    <property type="nucleotide sequence ID" value="NZ_FZOD01000020.1"/>
</dbReference>
<dbReference type="Proteomes" id="UP000198282">
    <property type="component" value="Unassembled WGS sequence"/>
</dbReference>
<dbReference type="PROSITE" id="PS50937">
    <property type="entry name" value="HTH_MERR_2"/>
    <property type="match status" value="1"/>
</dbReference>